<dbReference type="EMBL" id="CADEBC010000594">
    <property type="protein sequence ID" value="CAB3257955.1"/>
    <property type="molecule type" value="Genomic_DNA"/>
</dbReference>
<organism evidence="4 5">
    <name type="scientific">Arctia plantaginis</name>
    <name type="common">Wood tiger moth</name>
    <name type="synonym">Phalaena plantaginis</name>
    <dbReference type="NCBI Taxonomy" id="874455"/>
    <lineage>
        <taxon>Eukaryota</taxon>
        <taxon>Metazoa</taxon>
        <taxon>Ecdysozoa</taxon>
        <taxon>Arthropoda</taxon>
        <taxon>Hexapoda</taxon>
        <taxon>Insecta</taxon>
        <taxon>Pterygota</taxon>
        <taxon>Neoptera</taxon>
        <taxon>Endopterygota</taxon>
        <taxon>Lepidoptera</taxon>
        <taxon>Glossata</taxon>
        <taxon>Ditrysia</taxon>
        <taxon>Noctuoidea</taxon>
        <taxon>Erebidae</taxon>
        <taxon>Arctiinae</taxon>
        <taxon>Arctia</taxon>
    </lineage>
</organism>
<dbReference type="InterPro" id="IPR029058">
    <property type="entry name" value="AB_hydrolase_fold"/>
</dbReference>
<dbReference type="OrthoDB" id="19653at2759"/>
<keyword evidence="1" id="KW-0325">Glycoprotein</keyword>
<accession>A0A8S1BM15</accession>
<dbReference type="Pfam" id="PF00135">
    <property type="entry name" value="COesterase"/>
    <property type="match status" value="2"/>
</dbReference>
<dbReference type="Gene3D" id="3.40.50.1820">
    <property type="entry name" value="alpha/beta hydrolase"/>
    <property type="match status" value="2"/>
</dbReference>
<evidence type="ECO:0000313" key="4">
    <source>
        <dbReference type="EMBL" id="CAB3257955.1"/>
    </source>
</evidence>
<feature type="domain" description="Carboxylesterase type B" evidence="3">
    <location>
        <begin position="25"/>
        <end position="141"/>
    </location>
</feature>
<dbReference type="InterPro" id="IPR002018">
    <property type="entry name" value="CarbesteraseB"/>
</dbReference>
<protein>
    <recommendedName>
        <fullName evidence="3">Carboxylesterase type B domain-containing protein</fullName>
    </recommendedName>
</protein>
<evidence type="ECO:0000256" key="1">
    <source>
        <dbReference type="ARBA" id="ARBA00023180"/>
    </source>
</evidence>
<name>A0A8S1BM15_ARCPL</name>
<evidence type="ECO:0000313" key="5">
    <source>
        <dbReference type="Proteomes" id="UP000494106"/>
    </source>
</evidence>
<dbReference type="SUPFAM" id="SSF53474">
    <property type="entry name" value="alpha/beta-Hydrolases"/>
    <property type="match status" value="2"/>
</dbReference>
<comment type="caution">
    <text evidence="4">The sequence shown here is derived from an EMBL/GenBank/DDBJ whole genome shotgun (WGS) entry which is preliminary data.</text>
</comment>
<feature type="chain" id="PRO_5035881876" description="Carboxylesterase type B domain-containing protein" evidence="2">
    <location>
        <begin position="22"/>
        <end position="353"/>
    </location>
</feature>
<feature type="domain" description="Carboxylesterase type B" evidence="3">
    <location>
        <begin position="162"/>
        <end position="329"/>
    </location>
</feature>
<reference evidence="4 5" key="1">
    <citation type="submission" date="2020-04" db="EMBL/GenBank/DDBJ databases">
        <authorList>
            <person name="Wallbank WR R."/>
            <person name="Pardo Diaz C."/>
            <person name="Kozak K."/>
            <person name="Martin S."/>
            <person name="Jiggins C."/>
            <person name="Moest M."/>
            <person name="Warren A I."/>
            <person name="Byers J.R.P. K."/>
            <person name="Montejo-Kovacevich G."/>
            <person name="Yen C E."/>
        </authorList>
    </citation>
    <scope>NUCLEOTIDE SEQUENCE [LARGE SCALE GENOMIC DNA]</scope>
</reference>
<evidence type="ECO:0000256" key="2">
    <source>
        <dbReference type="SAM" id="SignalP"/>
    </source>
</evidence>
<keyword evidence="2" id="KW-0732">Signal</keyword>
<feature type="signal peptide" evidence="2">
    <location>
        <begin position="1"/>
        <end position="21"/>
    </location>
</feature>
<proteinExistence type="predicted"/>
<keyword evidence="5" id="KW-1185">Reference proteome</keyword>
<dbReference type="AlphaFoldDB" id="A0A8S1BM15"/>
<dbReference type="PANTHER" id="PTHR11559">
    <property type="entry name" value="CARBOXYLESTERASE"/>
    <property type="match status" value="1"/>
</dbReference>
<evidence type="ECO:0000259" key="3">
    <source>
        <dbReference type="Pfam" id="PF00135"/>
    </source>
</evidence>
<dbReference type="InterPro" id="IPR050309">
    <property type="entry name" value="Type-B_Carboxylest/Lipase"/>
</dbReference>
<sequence>MGLWSKKWLVLWSLWAARLLPQPTLVIQVSNGPMRGTISPDGSHAQYSGIPYATITQRFQSPGPEPVWEYVFNAIDEHARCSQSLQDIFMMGTEQCLVLNIYNPLNITPNSKLPVMVFIHGGAYYKGSGGSLLYGPKYLVPTMRKVFFYFFLDKADMKGNIKLEKSLPKNLEFSSEIDRLEVVQKLLRLYIEEDISVNTIVNITRWIGEVGLIYPMLEETELQLKTNENPIYNYMFQYSGNRNIPKMLMPSSLRSVKGATHADEIFYIFSQNIIPTTIFENSIIESMTTMWTNFAKYGDPTPDFTNPPIKWYRTNSTSLTALVIDSEFSTAPLWYNERVKYLREVYSKFRRKG</sequence>
<dbReference type="Proteomes" id="UP000494106">
    <property type="component" value="Unassembled WGS sequence"/>
</dbReference>
<gene>
    <name evidence="4" type="ORF">APLA_LOCUS16297</name>
</gene>